<evidence type="ECO:0008006" key="3">
    <source>
        <dbReference type="Google" id="ProtNLM"/>
    </source>
</evidence>
<dbReference type="EMBL" id="JAROCD010000002">
    <property type="protein sequence ID" value="MDN4600673.1"/>
    <property type="molecule type" value="Genomic_DNA"/>
</dbReference>
<evidence type="ECO:0000313" key="1">
    <source>
        <dbReference type="EMBL" id="MDN4600673.1"/>
    </source>
</evidence>
<protein>
    <recommendedName>
        <fullName evidence="3">Restriction endonuclease type IV Mrr domain-containing protein</fullName>
    </recommendedName>
</protein>
<keyword evidence="2" id="KW-1185">Reference proteome</keyword>
<name>A0ABT8J6Y0_9BACL</name>
<organism evidence="1 2">
    <name type="scientific">Paenibacillus vandeheii</name>
    <dbReference type="NCBI Taxonomy" id="3035917"/>
    <lineage>
        <taxon>Bacteria</taxon>
        <taxon>Bacillati</taxon>
        <taxon>Bacillota</taxon>
        <taxon>Bacilli</taxon>
        <taxon>Bacillales</taxon>
        <taxon>Paenibacillaceae</taxon>
        <taxon>Paenibacillus</taxon>
    </lineage>
</organism>
<gene>
    <name evidence="1" type="ORF">P5G61_05505</name>
</gene>
<reference evidence="1" key="1">
    <citation type="submission" date="2023-03" db="EMBL/GenBank/DDBJ databases">
        <title>MT1 and MT2 Draft Genomes of Novel Species.</title>
        <authorList>
            <person name="Venkateswaran K."/>
        </authorList>
    </citation>
    <scope>NUCLEOTIDE SEQUENCE</scope>
    <source>
        <strain evidence="1">F6_3S_P_1C</strain>
    </source>
</reference>
<dbReference type="RefSeq" id="WP_301245194.1">
    <property type="nucleotide sequence ID" value="NZ_JAROCD010000002.1"/>
</dbReference>
<comment type="caution">
    <text evidence="1">The sequence shown here is derived from an EMBL/GenBank/DDBJ whole genome shotgun (WGS) entry which is preliminary data.</text>
</comment>
<sequence>MINSLLLKLEDIETIWNTQDQFRVIAMEEQLKKVSDEIKSELLIALGVNLETFTIQDPKVILKTLTNYLYKIENLFLINYIELIEKETDLHIRLINLRIIIAATIKESINQSYVILSEREFNNLIYKLDIAEMRDMLRLGYKTRPPFRAKIFGNDKLNYFAAEEIESLISGIKKNIVKNESVEFISKVQVESIYNYSKWWWAQYTKYIDENYYSLRNKFKYYEGIRFKYVVSKSNIQAPTVEVSSKVCLIEMMEKDTNGLNIDIDEEIKEMYEIDSRVESCSITLGFKVEVGDMQDISHIAETINNELIEILSYLDSNKFIDEFINILLALYGYDKYKFDNYYFKRNLSDIKVEKVKLVRLNGDYSSNIDELRVLAKNRIEKETIVISSTVVPSSTKNKLRHIKNLIIVDIDTIIRSFKYKLNESAFSRILVSQILLPKLNEIILTGAGRNNVSLANSLISDLENCPKGSGWREYEGICYRAIRYLFEDNFSYFKAEYQLSNSIQTDIRDLIVANTGKHDFWKTVKQIYNSNNIVFEFKNYSQAIDNDALRQISDYLEKEVYGQFGVIFTRNNVSSSTKRKQRDYLHNRNKKLILVITDNILIDMIKIKKNNGIPEDVLFDLKFELETSI</sequence>
<evidence type="ECO:0000313" key="2">
    <source>
        <dbReference type="Proteomes" id="UP001174205"/>
    </source>
</evidence>
<dbReference type="Proteomes" id="UP001174205">
    <property type="component" value="Unassembled WGS sequence"/>
</dbReference>
<accession>A0ABT8J6Y0</accession>
<proteinExistence type="predicted"/>